<accession>K9F0D4</accession>
<evidence type="ECO:0000256" key="1">
    <source>
        <dbReference type="ARBA" id="ARBA00008520"/>
    </source>
</evidence>
<evidence type="ECO:0008006" key="7">
    <source>
        <dbReference type="Google" id="ProtNLM"/>
    </source>
</evidence>
<reference evidence="5 6" key="1">
    <citation type="submission" date="2012-09" db="EMBL/GenBank/DDBJ databases">
        <title>The Genome Sequence of Actinobaculum massiliae ACS-171-V-COL2.</title>
        <authorList>
            <consortium name="The Broad Institute Genome Sequencing Platform"/>
            <person name="Earl A."/>
            <person name="Ward D."/>
            <person name="Feldgarden M."/>
            <person name="Gevers D."/>
            <person name="Saerens B."/>
            <person name="Vaneechoutte M."/>
            <person name="Walker B."/>
            <person name="Young S.K."/>
            <person name="Zeng Q."/>
            <person name="Gargeya S."/>
            <person name="Fitzgerald M."/>
            <person name="Haas B."/>
            <person name="Abouelleil A."/>
            <person name="Alvarado L."/>
            <person name="Arachchi H.M."/>
            <person name="Berlin A."/>
            <person name="Chapman S.B."/>
            <person name="Goldberg J."/>
            <person name="Griggs A."/>
            <person name="Gujja S."/>
            <person name="Hansen M."/>
            <person name="Howarth C."/>
            <person name="Imamovic A."/>
            <person name="Larimer J."/>
            <person name="McCowen C."/>
            <person name="Montmayeur A."/>
            <person name="Murphy C."/>
            <person name="Neiman D."/>
            <person name="Pearson M."/>
            <person name="Priest M."/>
            <person name="Roberts A."/>
            <person name="Saif S."/>
            <person name="Shea T."/>
            <person name="Sisk P."/>
            <person name="Sykes S."/>
            <person name="Wortman J."/>
            <person name="Nusbaum C."/>
            <person name="Birren B."/>
        </authorList>
    </citation>
    <scope>NUCLEOTIDE SEQUENCE [LARGE SCALE GENOMIC DNA]</scope>
    <source>
        <strain evidence="6">ACS-171-V-Col2</strain>
    </source>
</reference>
<gene>
    <name evidence="5" type="ORF">HMPREF9233_01369</name>
</gene>
<dbReference type="Pfam" id="PF13416">
    <property type="entry name" value="SBP_bac_8"/>
    <property type="match status" value="1"/>
</dbReference>
<dbReference type="PROSITE" id="PS51257">
    <property type="entry name" value="PROKAR_LIPOPROTEIN"/>
    <property type="match status" value="1"/>
</dbReference>
<dbReference type="HOGENOM" id="CLU_031285_10_5_11"/>
<dbReference type="SUPFAM" id="SSF53850">
    <property type="entry name" value="Periplasmic binding protein-like II"/>
    <property type="match status" value="1"/>
</dbReference>
<feature type="signal peptide" evidence="4">
    <location>
        <begin position="1"/>
        <end position="26"/>
    </location>
</feature>
<sequence>MQRRTITSAMALGAAIALTLSGCSGGSGFSDNSKGSADSGELTNDSSRSLSVMIGSSGDSETKAVQEAVAAWSQESGVKAEVIAASDLNQQLSQGFAASTPPDVFYLSTDSLAGFAENGSVLAYGDRLSNKDDFYPSLVSNFTYDGDFYCAPKDFSTLALFINNEQWAAAGLTDQDYPTTWDELETVATKLTGNGHTGLSFGAEYQRLGAFMAQAGGTLLTDDQTKAVADSEENVAALTEVKELLASGNTAYAADLGAGWGGEAFGTGKAAMVIEGNWLTGTLSSDYPDLEYTVVELPAGPGGKGTLQFSNCWGIATDSPSQQQSLDLVEYLTATDQQLGFSKAFGVMPSVESAADAWTSANPDKEAFLKGADYAKSVPTLHGSSAVIEDFNAQIEGLSGKDPKEILSTVQSNFEAIVK</sequence>
<dbReference type="Gene3D" id="3.40.190.10">
    <property type="entry name" value="Periplasmic binding protein-like II"/>
    <property type="match status" value="1"/>
</dbReference>
<evidence type="ECO:0000256" key="2">
    <source>
        <dbReference type="ARBA" id="ARBA00022448"/>
    </source>
</evidence>
<protein>
    <recommendedName>
        <fullName evidence="7">ABC transporter substrate-binding protein</fullName>
    </recommendedName>
</protein>
<evidence type="ECO:0000313" key="5">
    <source>
        <dbReference type="EMBL" id="EKU94915.1"/>
    </source>
</evidence>
<dbReference type="eggNOG" id="COG2182">
    <property type="taxonomic scope" value="Bacteria"/>
</dbReference>
<comment type="similarity">
    <text evidence="1">Belongs to the bacterial solute-binding protein 1 family.</text>
</comment>
<dbReference type="PANTHER" id="PTHR30061:SF50">
    <property type="entry name" value="MALTOSE_MALTODEXTRIN-BINDING PERIPLASMIC PROTEIN"/>
    <property type="match status" value="1"/>
</dbReference>
<dbReference type="InterPro" id="IPR006059">
    <property type="entry name" value="SBP"/>
</dbReference>
<dbReference type="RefSeq" id="WP_007001575.1">
    <property type="nucleotide sequence ID" value="NZ_JH992955.1"/>
</dbReference>
<dbReference type="STRING" id="202789.GCA_001457435_00740"/>
<keyword evidence="3 4" id="KW-0732">Signal</keyword>
<feature type="chain" id="PRO_5039184816" description="ABC transporter substrate-binding protein" evidence="4">
    <location>
        <begin position="27"/>
        <end position="419"/>
    </location>
</feature>
<dbReference type="PATRIC" id="fig|883066.3.peg.1433"/>
<evidence type="ECO:0000313" key="6">
    <source>
        <dbReference type="Proteomes" id="UP000009888"/>
    </source>
</evidence>
<proteinExistence type="inferred from homology"/>
<dbReference type="EMBL" id="AGWL01000007">
    <property type="protein sequence ID" value="EKU94915.1"/>
    <property type="molecule type" value="Genomic_DNA"/>
</dbReference>
<organism evidence="5 6">
    <name type="scientific">Actinobaculum massiliense ACS-171-V-Col2</name>
    <dbReference type="NCBI Taxonomy" id="883066"/>
    <lineage>
        <taxon>Bacteria</taxon>
        <taxon>Bacillati</taxon>
        <taxon>Actinomycetota</taxon>
        <taxon>Actinomycetes</taxon>
        <taxon>Actinomycetales</taxon>
        <taxon>Actinomycetaceae</taxon>
        <taxon>Actinobaculum</taxon>
    </lineage>
</organism>
<dbReference type="Proteomes" id="UP000009888">
    <property type="component" value="Unassembled WGS sequence"/>
</dbReference>
<keyword evidence="2" id="KW-0813">Transport</keyword>
<dbReference type="GO" id="GO:0055052">
    <property type="term" value="C:ATP-binding cassette (ABC) transporter complex, substrate-binding subunit-containing"/>
    <property type="evidence" value="ECO:0007669"/>
    <property type="project" value="TreeGrafter"/>
</dbReference>
<dbReference type="GO" id="GO:0015768">
    <property type="term" value="P:maltose transport"/>
    <property type="evidence" value="ECO:0007669"/>
    <property type="project" value="TreeGrafter"/>
</dbReference>
<name>K9F0D4_9ACTO</name>
<keyword evidence="6" id="KW-1185">Reference proteome</keyword>
<dbReference type="GO" id="GO:0042956">
    <property type="term" value="P:maltodextrin transmembrane transport"/>
    <property type="evidence" value="ECO:0007669"/>
    <property type="project" value="TreeGrafter"/>
</dbReference>
<evidence type="ECO:0000256" key="4">
    <source>
        <dbReference type="SAM" id="SignalP"/>
    </source>
</evidence>
<dbReference type="AlphaFoldDB" id="K9F0D4"/>
<comment type="caution">
    <text evidence="5">The sequence shown here is derived from an EMBL/GenBank/DDBJ whole genome shotgun (WGS) entry which is preliminary data.</text>
</comment>
<dbReference type="PANTHER" id="PTHR30061">
    <property type="entry name" value="MALTOSE-BINDING PERIPLASMIC PROTEIN"/>
    <property type="match status" value="1"/>
</dbReference>
<evidence type="ECO:0000256" key="3">
    <source>
        <dbReference type="ARBA" id="ARBA00022729"/>
    </source>
</evidence>
<dbReference type="GO" id="GO:1901982">
    <property type="term" value="F:maltose binding"/>
    <property type="evidence" value="ECO:0007669"/>
    <property type="project" value="TreeGrafter"/>
</dbReference>